<gene>
    <name evidence="1" type="ORF">MQP27_47045</name>
</gene>
<dbReference type="EMBL" id="JALDAY010000020">
    <property type="protein sequence ID" value="MCI3278647.1"/>
    <property type="molecule type" value="Genomic_DNA"/>
</dbReference>
<protein>
    <submittedName>
        <fullName evidence="1">DUF6284 family protein</fullName>
    </submittedName>
</protein>
<comment type="caution">
    <text evidence="1">The sequence shown here is derived from an EMBL/GenBank/DDBJ whole genome shotgun (WGS) entry which is preliminary data.</text>
</comment>
<proteinExistence type="predicted"/>
<keyword evidence="2" id="KW-1185">Reference proteome</keyword>
<dbReference type="Proteomes" id="UP001165269">
    <property type="component" value="Unassembled WGS sequence"/>
</dbReference>
<dbReference type="RefSeq" id="WP_242777483.1">
    <property type="nucleotide sequence ID" value="NZ_JALDAY010000020.1"/>
</dbReference>
<dbReference type="InterPro" id="IPR046251">
    <property type="entry name" value="DUF6284"/>
</dbReference>
<accession>A0ABS9YN14</accession>
<evidence type="ECO:0000313" key="1">
    <source>
        <dbReference type="EMBL" id="MCI3278647.1"/>
    </source>
</evidence>
<name>A0ABS9YN14_9ACTN</name>
<reference evidence="1" key="1">
    <citation type="submission" date="2022-03" db="EMBL/GenBank/DDBJ databases">
        <title>Streptomyces 7R015 and 7R016 isolated from Barleria lupulina in Thailand.</title>
        <authorList>
            <person name="Kanchanasin P."/>
            <person name="Phongsopitanun W."/>
            <person name="Tanasupawat S."/>
        </authorList>
    </citation>
    <scope>NUCLEOTIDE SEQUENCE</scope>
    <source>
        <strain evidence="1">7R015</strain>
    </source>
</reference>
<evidence type="ECO:0000313" key="2">
    <source>
        <dbReference type="Proteomes" id="UP001165269"/>
    </source>
</evidence>
<dbReference type="Pfam" id="PF19801">
    <property type="entry name" value="DUF6284"/>
    <property type="match status" value="1"/>
</dbReference>
<organism evidence="1 2">
    <name type="scientific">Streptomyces cylindrosporus</name>
    <dbReference type="NCBI Taxonomy" id="2927583"/>
    <lineage>
        <taxon>Bacteria</taxon>
        <taxon>Bacillati</taxon>
        <taxon>Actinomycetota</taxon>
        <taxon>Actinomycetes</taxon>
        <taxon>Kitasatosporales</taxon>
        <taxon>Streptomycetaceae</taxon>
        <taxon>Streptomyces</taxon>
    </lineage>
</organism>
<sequence length="85" mass="9438">MKLIVAVQEPVTDGLPDAEPSWRDLHAIELERPLIDAEMDLLDVQISLLDRPASELDQRRLRRAANKVLAARRTVANRLGTGDAA</sequence>